<reference evidence="1 2" key="1">
    <citation type="submission" date="2022-12" db="EMBL/GenBank/DDBJ databases">
        <title>Chromosome-level genome of Tegillarca granosa.</title>
        <authorList>
            <person name="Kim J."/>
        </authorList>
    </citation>
    <scope>NUCLEOTIDE SEQUENCE [LARGE SCALE GENOMIC DNA]</scope>
    <source>
        <strain evidence="1">Teg-2019</strain>
        <tissue evidence="1">Adductor muscle</tissue>
    </source>
</reference>
<evidence type="ECO:0000313" key="2">
    <source>
        <dbReference type="Proteomes" id="UP001217089"/>
    </source>
</evidence>
<protein>
    <submittedName>
        <fullName evidence="1">Uncharacterized protein</fullName>
    </submittedName>
</protein>
<accession>A0ABQ9F1R5</accession>
<gene>
    <name evidence="1" type="ORF">KUTeg_012082</name>
</gene>
<evidence type="ECO:0000313" key="1">
    <source>
        <dbReference type="EMBL" id="KAJ8310217.1"/>
    </source>
</evidence>
<comment type="caution">
    <text evidence="1">The sequence shown here is derived from an EMBL/GenBank/DDBJ whole genome shotgun (WGS) entry which is preliminary data.</text>
</comment>
<proteinExistence type="predicted"/>
<keyword evidence="2" id="KW-1185">Reference proteome</keyword>
<dbReference type="EMBL" id="JARBDR010000640">
    <property type="protein sequence ID" value="KAJ8310217.1"/>
    <property type="molecule type" value="Genomic_DNA"/>
</dbReference>
<dbReference type="Proteomes" id="UP001217089">
    <property type="component" value="Unassembled WGS sequence"/>
</dbReference>
<sequence length="105" mass="12619">MYWNNILKLTSHDRFIQENFGCLNSLLVYSKVFDTTFSSLLFLKFFGVMDKMHDLLEKLKTALKCLCIHVYINSYLCITSNTTILYFHQIQIFKFTFKYNFSHLY</sequence>
<organism evidence="1 2">
    <name type="scientific">Tegillarca granosa</name>
    <name type="common">Malaysian cockle</name>
    <name type="synonym">Anadara granosa</name>
    <dbReference type="NCBI Taxonomy" id="220873"/>
    <lineage>
        <taxon>Eukaryota</taxon>
        <taxon>Metazoa</taxon>
        <taxon>Spiralia</taxon>
        <taxon>Lophotrochozoa</taxon>
        <taxon>Mollusca</taxon>
        <taxon>Bivalvia</taxon>
        <taxon>Autobranchia</taxon>
        <taxon>Pteriomorphia</taxon>
        <taxon>Arcoida</taxon>
        <taxon>Arcoidea</taxon>
        <taxon>Arcidae</taxon>
        <taxon>Tegillarca</taxon>
    </lineage>
</organism>
<name>A0ABQ9F1R5_TEGGR</name>